<evidence type="ECO:0000313" key="3">
    <source>
        <dbReference type="EMBL" id="GGA01145.1"/>
    </source>
</evidence>
<evidence type="ECO:0000256" key="1">
    <source>
        <dbReference type="ARBA" id="ARBA00022729"/>
    </source>
</evidence>
<keyword evidence="4" id="KW-1185">Reference proteome</keyword>
<dbReference type="PANTHER" id="PTHR43649:SF33">
    <property type="entry name" value="POLYGALACTURONAN_RHAMNOGALACTURONAN-BINDING PROTEIN YTCQ"/>
    <property type="match status" value="1"/>
</dbReference>
<name>A0ABQ1F7H2_9BACL</name>
<dbReference type="Proteomes" id="UP000615455">
    <property type="component" value="Unassembled WGS sequence"/>
</dbReference>
<dbReference type="Gene3D" id="3.40.190.10">
    <property type="entry name" value="Periplasmic binding protein-like II"/>
    <property type="match status" value="2"/>
</dbReference>
<dbReference type="EMBL" id="BMHE01000039">
    <property type="protein sequence ID" value="GGA01145.1"/>
    <property type="molecule type" value="Genomic_DNA"/>
</dbReference>
<protein>
    <submittedName>
        <fullName evidence="3">Sugar ABC transporter permease</fullName>
    </submittedName>
</protein>
<dbReference type="PANTHER" id="PTHR43649">
    <property type="entry name" value="ARABINOSE-BINDING PROTEIN-RELATED"/>
    <property type="match status" value="1"/>
</dbReference>
<keyword evidence="1 2" id="KW-0732">Signal</keyword>
<evidence type="ECO:0000313" key="4">
    <source>
        <dbReference type="Proteomes" id="UP000615455"/>
    </source>
</evidence>
<reference evidence="4" key="1">
    <citation type="journal article" date="2019" name="Int. J. Syst. Evol. Microbiol.">
        <title>The Global Catalogue of Microorganisms (GCM) 10K type strain sequencing project: providing services to taxonomists for standard genome sequencing and annotation.</title>
        <authorList>
            <consortium name="The Broad Institute Genomics Platform"/>
            <consortium name="The Broad Institute Genome Sequencing Center for Infectious Disease"/>
            <person name="Wu L."/>
            <person name="Ma J."/>
        </authorList>
    </citation>
    <scope>NUCLEOTIDE SEQUENCE [LARGE SCALE GENOMIC DNA]</scope>
    <source>
        <strain evidence="4">CGMCC 1.15043</strain>
    </source>
</reference>
<feature type="chain" id="PRO_5045118112" evidence="2">
    <location>
        <begin position="30"/>
        <end position="549"/>
    </location>
</feature>
<proteinExistence type="predicted"/>
<comment type="caution">
    <text evidence="3">The sequence shown here is derived from an EMBL/GenBank/DDBJ whole genome shotgun (WGS) entry which is preliminary data.</text>
</comment>
<dbReference type="PROSITE" id="PS51257">
    <property type="entry name" value="PROKAR_LIPOPROTEIN"/>
    <property type="match status" value="1"/>
</dbReference>
<evidence type="ECO:0000256" key="2">
    <source>
        <dbReference type="SAM" id="SignalP"/>
    </source>
</evidence>
<dbReference type="RefSeq" id="WP_189017614.1">
    <property type="nucleotide sequence ID" value="NZ_BMHE01000039.1"/>
</dbReference>
<gene>
    <name evidence="3" type="ORF">GCM10008018_54390</name>
</gene>
<sequence length="549" mass="61799">MESLRSQGKHRKYGTAGLSILMLTSIVLAACSETGSAGKGGVNTPNADPTKSTATYPITTKETLTSWEGLNNNAITFYQNLAETPFGKQLVKETGVDVKYIHPNDQQLKEQFNLMIVSEKLPDVIEYDWTGRSSGSYPGGPEKAINDKVILELNDLIDKYAPNLKKKLQEDKELDKMIKTDSGKYYVFPMIRNPSGLVFRGPIIRKDWLDELKLPLPETIDDWEKTLIAFRDKKGAKAPLSVTYVNGNFEIRDAFIGAYHTSNSFYLDDAGKVKYGPVDPQYKDFLTLFRKWYAEGLFDKDFALTDGKVLDTKMLGGQTGATVSLLSGGMGKWMDAMKTKDPKFNLVGSPYPVLQKGEKPFTGQRDFKYNPGPSKAVSATTKNPELAVRWLDYAYSTKGSLLFNFGVEGESYVMKDGNPAYTDQIVKNEKYSLQQMVAQFTKPNGPYEADERRNWNTFPQQDEAVKVWSNTDAAKHTIPAFLTPTAEESKELGKIINDVSNYKEEMFAKFIMGKEPLENYGKYVEQIKKLGIDRAVVIYQNSLDRYNKR</sequence>
<organism evidence="3 4">
    <name type="scientific">Paenibacillus marchantiophytorum</name>
    <dbReference type="NCBI Taxonomy" id="1619310"/>
    <lineage>
        <taxon>Bacteria</taxon>
        <taxon>Bacillati</taxon>
        <taxon>Bacillota</taxon>
        <taxon>Bacilli</taxon>
        <taxon>Bacillales</taxon>
        <taxon>Paenibacillaceae</taxon>
        <taxon>Paenibacillus</taxon>
    </lineage>
</organism>
<feature type="signal peptide" evidence="2">
    <location>
        <begin position="1"/>
        <end position="29"/>
    </location>
</feature>
<dbReference type="InterPro" id="IPR050490">
    <property type="entry name" value="Bact_solute-bd_prot1"/>
</dbReference>
<dbReference type="SUPFAM" id="SSF53850">
    <property type="entry name" value="Periplasmic binding protein-like II"/>
    <property type="match status" value="1"/>
</dbReference>
<accession>A0ABQ1F7H2</accession>